<comment type="caution">
    <text evidence="3">The sequence shown here is derived from an EMBL/GenBank/DDBJ whole genome shotgun (WGS) entry which is preliminary data.</text>
</comment>
<dbReference type="Proteomes" id="UP000019753">
    <property type="component" value="Unassembled WGS sequence"/>
</dbReference>
<dbReference type="RefSeq" id="WP_245612535.1">
    <property type="nucleotide sequence ID" value="NZ_AXCW01000110.1"/>
</dbReference>
<dbReference type="InterPro" id="IPR028087">
    <property type="entry name" value="Tad_N"/>
</dbReference>
<dbReference type="Pfam" id="PF13400">
    <property type="entry name" value="Tad"/>
    <property type="match status" value="1"/>
</dbReference>
<keyword evidence="1" id="KW-0472">Membrane</keyword>
<proteinExistence type="predicted"/>
<evidence type="ECO:0000259" key="2">
    <source>
        <dbReference type="Pfam" id="PF13400"/>
    </source>
</evidence>
<dbReference type="EMBL" id="AXCW01000110">
    <property type="protein sequence ID" value="EYR63256.1"/>
    <property type="molecule type" value="Genomic_DNA"/>
</dbReference>
<keyword evidence="4" id="KW-1185">Reference proteome</keyword>
<accession>A0A021VQ30</accession>
<evidence type="ECO:0000256" key="1">
    <source>
        <dbReference type="SAM" id="Phobius"/>
    </source>
</evidence>
<reference evidence="3 4" key="1">
    <citation type="submission" date="2014-01" db="EMBL/GenBank/DDBJ databases">
        <title>Actinotalea ferrariae CF5-4.</title>
        <authorList>
            <person name="Chen F."/>
            <person name="Li Y."/>
            <person name="Wang G."/>
        </authorList>
    </citation>
    <scope>NUCLEOTIDE SEQUENCE [LARGE SCALE GENOMIC DNA]</scope>
    <source>
        <strain evidence="3 4">CF5-4</strain>
    </source>
</reference>
<evidence type="ECO:0000313" key="3">
    <source>
        <dbReference type="EMBL" id="EYR63256.1"/>
    </source>
</evidence>
<keyword evidence="1" id="KW-1133">Transmembrane helix</keyword>
<keyword evidence="1" id="KW-0812">Transmembrane</keyword>
<protein>
    <recommendedName>
        <fullName evidence="2">Putative Flp pilus-assembly TadG-like N-terminal domain-containing protein</fullName>
    </recommendedName>
</protein>
<sequence>MRRDEPGPGRAGGRLRAAALQMTRRHGADDGQVMLLSLCYAVIALLLVTVVVSASGVHLERKRLLAVADQAALAAADSLSEDAYYGRGSGPEAPGRTAADDGLVVLTEASVRAAVVEHLEESPGAARLTGLTVLSTSTDGRTAEVTLGAVARPPLVSWVTAAWSDGIALRATSRARAD</sequence>
<feature type="transmembrane region" description="Helical" evidence="1">
    <location>
        <begin position="33"/>
        <end position="54"/>
    </location>
</feature>
<organism evidence="3 4">
    <name type="scientific">Actinotalea ferrariae CF5-4</name>
    <dbReference type="NCBI Taxonomy" id="948458"/>
    <lineage>
        <taxon>Bacteria</taxon>
        <taxon>Bacillati</taxon>
        <taxon>Actinomycetota</taxon>
        <taxon>Actinomycetes</taxon>
        <taxon>Micrococcales</taxon>
        <taxon>Cellulomonadaceae</taxon>
        <taxon>Actinotalea</taxon>
    </lineage>
</organism>
<name>A0A021VQ30_9CELL</name>
<gene>
    <name evidence="3" type="ORF">N866_01730</name>
</gene>
<feature type="domain" description="Putative Flp pilus-assembly TadG-like N-terminal" evidence="2">
    <location>
        <begin position="31"/>
        <end position="77"/>
    </location>
</feature>
<evidence type="ECO:0000313" key="4">
    <source>
        <dbReference type="Proteomes" id="UP000019753"/>
    </source>
</evidence>
<dbReference type="AlphaFoldDB" id="A0A021VQ30"/>